<evidence type="ECO:0000256" key="2">
    <source>
        <dbReference type="PROSITE-ProRule" id="PRU00169"/>
    </source>
</evidence>
<dbReference type="Gene3D" id="3.40.50.2300">
    <property type="match status" value="1"/>
</dbReference>
<sequence>MPKTILIAEDDNDILDIMTFLFNDENYRVIKSSGNDTIAQALIYLPDLIILDHRLGSCWGADLCRELKMDERTRHIPVIIMSATMHLEETGQSAGADAILAKPFDMTEVLALVKTQLQSMR</sequence>
<feature type="domain" description="Response regulatory" evidence="3">
    <location>
        <begin position="4"/>
        <end position="117"/>
    </location>
</feature>
<keyword evidence="1 2" id="KW-0597">Phosphoprotein</keyword>
<dbReference type="PROSITE" id="PS50110">
    <property type="entry name" value="RESPONSE_REGULATORY"/>
    <property type="match status" value="1"/>
</dbReference>
<dbReference type="RefSeq" id="WP_345211838.1">
    <property type="nucleotide sequence ID" value="NZ_BAABFT010000007.1"/>
</dbReference>
<proteinExistence type="predicted"/>
<evidence type="ECO:0000313" key="5">
    <source>
        <dbReference type="Proteomes" id="UP001500582"/>
    </source>
</evidence>
<dbReference type="PANTHER" id="PTHR44591:SF3">
    <property type="entry name" value="RESPONSE REGULATORY DOMAIN-CONTAINING PROTEIN"/>
    <property type="match status" value="1"/>
</dbReference>
<feature type="modified residue" description="4-aspartylphosphate" evidence="2">
    <location>
        <position position="52"/>
    </location>
</feature>
<reference evidence="5" key="1">
    <citation type="journal article" date="2019" name="Int. J. Syst. Evol. Microbiol.">
        <title>The Global Catalogue of Microorganisms (GCM) 10K type strain sequencing project: providing services to taxonomists for standard genome sequencing and annotation.</title>
        <authorList>
            <consortium name="The Broad Institute Genomics Platform"/>
            <consortium name="The Broad Institute Genome Sequencing Center for Infectious Disease"/>
            <person name="Wu L."/>
            <person name="Ma J."/>
        </authorList>
    </citation>
    <scope>NUCLEOTIDE SEQUENCE [LARGE SCALE GENOMIC DNA]</scope>
    <source>
        <strain evidence="5">JCM 17705</strain>
    </source>
</reference>
<dbReference type="PANTHER" id="PTHR44591">
    <property type="entry name" value="STRESS RESPONSE REGULATOR PROTEIN 1"/>
    <property type="match status" value="1"/>
</dbReference>
<dbReference type="InterPro" id="IPR001789">
    <property type="entry name" value="Sig_transdc_resp-reg_receiver"/>
</dbReference>
<evidence type="ECO:0000259" key="3">
    <source>
        <dbReference type="PROSITE" id="PS50110"/>
    </source>
</evidence>
<keyword evidence="5" id="KW-1185">Reference proteome</keyword>
<protein>
    <recommendedName>
        <fullName evidence="3">Response regulatory domain-containing protein</fullName>
    </recommendedName>
</protein>
<gene>
    <name evidence="4" type="ORF">GCM10023149_29120</name>
</gene>
<dbReference type="Pfam" id="PF00072">
    <property type="entry name" value="Response_reg"/>
    <property type="match status" value="1"/>
</dbReference>
<dbReference type="SUPFAM" id="SSF52172">
    <property type="entry name" value="CheY-like"/>
    <property type="match status" value="1"/>
</dbReference>
<organism evidence="4 5">
    <name type="scientific">Mucilaginibacter gynuensis</name>
    <dbReference type="NCBI Taxonomy" id="1302236"/>
    <lineage>
        <taxon>Bacteria</taxon>
        <taxon>Pseudomonadati</taxon>
        <taxon>Bacteroidota</taxon>
        <taxon>Sphingobacteriia</taxon>
        <taxon>Sphingobacteriales</taxon>
        <taxon>Sphingobacteriaceae</taxon>
        <taxon>Mucilaginibacter</taxon>
    </lineage>
</organism>
<dbReference type="Proteomes" id="UP001500582">
    <property type="component" value="Unassembled WGS sequence"/>
</dbReference>
<dbReference type="EMBL" id="BAABFT010000007">
    <property type="protein sequence ID" value="GAA4326381.1"/>
    <property type="molecule type" value="Genomic_DNA"/>
</dbReference>
<dbReference type="InterPro" id="IPR050595">
    <property type="entry name" value="Bact_response_regulator"/>
</dbReference>
<comment type="caution">
    <text evidence="4">The sequence shown here is derived from an EMBL/GenBank/DDBJ whole genome shotgun (WGS) entry which is preliminary data.</text>
</comment>
<name>A0ABP8GL91_9SPHI</name>
<evidence type="ECO:0000313" key="4">
    <source>
        <dbReference type="EMBL" id="GAA4326381.1"/>
    </source>
</evidence>
<dbReference type="SMART" id="SM00448">
    <property type="entry name" value="REC"/>
    <property type="match status" value="1"/>
</dbReference>
<dbReference type="InterPro" id="IPR011006">
    <property type="entry name" value="CheY-like_superfamily"/>
</dbReference>
<accession>A0ABP8GL91</accession>
<evidence type="ECO:0000256" key="1">
    <source>
        <dbReference type="ARBA" id="ARBA00022553"/>
    </source>
</evidence>